<dbReference type="InterPro" id="IPR000086">
    <property type="entry name" value="NUDIX_hydrolase_dom"/>
</dbReference>
<dbReference type="InterPro" id="IPR020476">
    <property type="entry name" value="Nudix_hydrolase"/>
</dbReference>
<keyword evidence="2 3" id="KW-0378">Hydrolase</keyword>
<dbReference type="OrthoDB" id="9804563at2"/>
<comment type="caution">
    <text evidence="5">The sequence shown here is derived from an EMBL/GenBank/DDBJ whole genome shotgun (WGS) entry which is preliminary data.</text>
</comment>
<dbReference type="RefSeq" id="WP_104848778.1">
    <property type="nucleotide sequence ID" value="NZ_PKOZ01000003.1"/>
</dbReference>
<evidence type="ECO:0000313" key="5">
    <source>
        <dbReference type="EMBL" id="PQD95631.1"/>
    </source>
</evidence>
<dbReference type="Gene3D" id="3.90.79.10">
    <property type="entry name" value="Nucleoside Triphosphate Pyrophosphohydrolase"/>
    <property type="match status" value="1"/>
</dbReference>
<dbReference type="InterPro" id="IPR015797">
    <property type="entry name" value="NUDIX_hydrolase-like_dom_sf"/>
</dbReference>
<evidence type="ECO:0000313" key="6">
    <source>
        <dbReference type="Proteomes" id="UP000239663"/>
    </source>
</evidence>
<dbReference type="Proteomes" id="UP000239663">
    <property type="component" value="Unassembled WGS sequence"/>
</dbReference>
<evidence type="ECO:0000256" key="2">
    <source>
        <dbReference type="ARBA" id="ARBA00022801"/>
    </source>
</evidence>
<dbReference type="PANTHER" id="PTHR43046:SF2">
    <property type="entry name" value="8-OXO-DGTP DIPHOSPHATASE-RELATED"/>
    <property type="match status" value="1"/>
</dbReference>
<dbReference type="Pfam" id="PF00293">
    <property type="entry name" value="NUDIX"/>
    <property type="match status" value="1"/>
</dbReference>
<evidence type="ECO:0000256" key="1">
    <source>
        <dbReference type="ARBA" id="ARBA00001946"/>
    </source>
</evidence>
<dbReference type="GO" id="GO:0016787">
    <property type="term" value="F:hydrolase activity"/>
    <property type="evidence" value="ECO:0007669"/>
    <property type="project" value="UniProtKB-KW"/>
</dbReference>
<name>A0A2S7N0L6_9BACI</name>
<dbReference type="PROSITE" id="PS51462">
    <property type="entry name" value="NUDIX"/>
    <property type="match status" value="1"/>
</dbReference>
<keyword evidence="6" id="KW-1185">Reference proteome</keyword>
<dbReference type="EMBL" id="PKOZ01000003">
    <property type="protein sequence ID" value="PQD95631.1"/>
    <property type="molecule type" value="Genomic_DNA"/>
</dbReference>
<dbReference type="AlphaFoldDB" id="A0A2S7N0L6"/>
<dbReference type="CDD" id="cd02883">
    <property type="entry name" value="NUDIX_Hydrolase"/>
    <property type="match status" value="1"/>
</dbReference>
<evidence type="ECO:0000259" key="4">
    <source>
        <dbReference type="PROSITE" id="PS51462"/>
    </source>
</evidence>
<protein>
    <submittedName>
        <fullName evidence="5">DNA mismatch repair protein MutT</fullName>
    </submittedName>
</protein>
<proteinExistence type="inferred from homology"/>
<organism evidence="5 6">
    <name type="scientific">Pradoshia eiseniae</name>
    <dbReference type="NCBI Taxonomy" id="2064768"/>
    <lineage>
        <taxon>Bacteria</taxon>
        <taxon>Bacillati</taxon>
        <taxon>Bacillota</taxon>
        <taxon>Bacilli</taxon>
        <taxon>Bacillales</taxon>
        <taxon>Bacillaceae</taxon>
        <taxon>Pradoshia</taxon>
    </lineage>
</organism>
<sequence length="141" mass="16420">MEKWYGSAAVCMNEHGELLMVLQGRPEERKTWSIPSGGKEQDETFEECCIREVKEETGYLADIIQELTVKKGSYDDLHIAYEIHYFLVKMIEGHRLFNDPDNLIHDIAWKSGEEIKTLSLSYPEDRDYLLNYISAAIEKKE</sequence>
<feature type="domain" description="Nudix hydrolase" evidence="4">
    <location>
        <begin position="3"/>
        <end position="133"/>
    </location>
</feature>
<dbReference type="SUPFAM" id="SSF55811">
    <property type="entry name" value="Nudix"/>
    <property type="match status" value="1"/>
</dbReference>
<comment type="similarity">
    <text evidence="3">Belongs to the Nudix hydrolase family.</text>
</comment>
<dbReference type="InterPro" id="IPR020084">
    <property type="entry name" value="NUDIX_hydrolase_CS"/>
</dbReference>
<accession>A0A2S7N0L6</accession>
<evidence type="ECO:0000256" key="3">
    <source>
        <dbReference type="RuleBase" id="RU003476"/>
    </source>
</evidence>
<dbReference type="PANTHER" id="PTHR43046">
    <property type="entry name" value="GDP-MANNOSE MANNOSYL HYDROLASE"/>
    <property type="match status" value="1"/>
</dbReference>
<dbReference type="PRINTS" id="PR00502">
    <property type="entry name" value="NUDIXFAMILY"/>
</dbReference>
<reference evidence="5 6" key="1">
    <citation type="submission" date="2017-12" db="EMBL/GenBank/DDBJ databases">
        <title>Taxonomic description and draft genome of Pradoshia cofamensis Gen. nov., sp. nov., a thermotolerant bacillale isolated from anterior gut of earthworm Eisenia fetida.</title>
        <authorList>
            <person name="Saha T."/>
            <person name="Chakraborty R."/>
        </authorList>
    </citation>
    <scope>NUCLEOTIDE SEQUENCE [LARGE SCALE GENOMIC DNA]</scope>
    <source>
        <strain evidence="5 6">EAG3</strain>
    </source>
</reference>
<comment type="cofactor">
    <cofactor evidence="1">
        <name>Mg(2+)</name>
        <dbReference type="ChEBI" id="CHEBI:18420"/>
    </cofactor>
</comment>
<dbReference type="PROSITE" id="PS00893">
    <property type="entry name" value="NUDIX_BOX"/>
    <property type="match status" value="1"/>
</dbReference>
<gene>
    <name evidence="5" type="ORF">CYL18_06975</name>
</gene>